<evidence type="ECO:0000313" key="2">
    <source>
        <dbReference type="Proteomes" id="UP000622707"/>
    </source>
</evidence>
<dbReference type="EMBL" id="JAEQND010000010">
    <property type="protein sequence ID" value="MBL0427078.1"/>
    <property type="molecule type" value="Genomic_DNA"/>
</dbReference>
<protein>
    <submittedName>
        <fullName evidence="1">Uncharacterized protein</fullName>
    </submittedName>
</protein>
<dbReference type="RefSeq" id="WP_201691614.1">
    <property type="nucleotide sequence ID" value="NZ_JAEQND010000010.1"/>
</dbReference>
<comment type="caution">
    <text evidence="1">The sequence shown here is derived from an EMBL/GenBank/DDBJ whole genome shotgun (WGS) entry which is preliminary data.</text>
</comment>
<reference evidence="1 2" key="1">
    <citation type="journal article" date="2017" name="Int. J. Syst. Evol. Microbiol.">
        <title>Ramlibacter alkalitolerans sp. nov., alkali-tolerant bacterium isolated from soil of ginseng.</title>
        <authorList>
            <person name="Lee D.H."/>
            <person name="Cha C.J."/>
        </authorList>
    </citation>
    <scope>NUCLEOTIDE SEQUENCE [LARGE SCALE GENOMIC DNA]</scope>
    <source>
        <strain evidence="1 2">KACC 19305</strain>
    </source>
</reference>
<sequence>MPGTNGTSPIAVRPALRGLDAASQERVALALTLMTKFSFDGAAAERAPTAAAIAQGLHALADDGELTPELRRLCARLQHIWATAGREPM</sequence>
<evidence type="ECO:0000313" key="1">
    <source>
        <dbReference type="EMBL" id="MBL0427078.1"/>
    </source>
</evidence>
<dbReference type="Proteomes" id="UP000622707">
    <property type="component" value="Unassembled WGS sequence"/>
</dbReference>
<organism evidence="1 2">
    <name type="scientific">Ramlibacter alkalitolerans</name>
    <dbReference type="NCBI Taxonomy" id="2039631"/>
    <lineage>
        <taxon>Bacteria</taxon>
        <taxon>Pseudomonadati</taxon>
        <taxon>Pseudomonadota</taxon>
        <taxon>Betaproteobacteria</taxon>
        <taxon>Burkholderiales</taxon>
        <taxon>Comamonadaceae</taxon>
        <taxon>Ramlibacter</taxon>
    </lineage>
</organism>
<proteinExistence type="predicted"/>
<keyword evidence="2" id="KW-1185">Reference proteome</keyword>
<name>A0ABS1JS46_9BURK</name>
<accession>A0ABS1JS46</accession>
<gene>
    <name evidence="1" type="ORF">JI746_18325</name>
</gene>